<dbReference type="EMBL" id="HBUF01576584">
    <property type="protein sequence ID" value="CAG6768515.1"/>
    <property type="molecule type" value="Transcribed_RNA"/>
</dbReference>
<sequence length="104" mass="12110">MALCIRTLSRPISMDKDVHQKKKRFGAIQKSVQEQNRFGVSSFGRNSEDRHDVPILGSNGMLFTWVTPHFQHGELEEEEEEEQRSSKICMFIIFETKVESRNPI</sequence>
<dbReference type="AlphaFoldDB" id="A0A8D9AM39"/>
<proteinExistence type="predicted"/>
<protein>
    <submittedName>
        <fullName evidence="1">Uncharacterized protein</fullName>
    </submittedName>
</protein>
<organism evidence="1">
    <name type="scientific">Cacopsylla melanoneura</name>
    <dbReference type="NCBI Taxonomy" id="428564"/>
    <lineage>
        <taxon>Eukaryota</taxon>
        <taxon>Metazoa</taxon>
        <taxon>Ecdysozoa</taxon>
        <taxon>Arthropoda</taxon>
        <taxon>Hexapoda</taxon>
        <taxon>Insecta</taxon>
        <taxon>Pterygota</taxon>
        <taxon>Neoptera</taxon>
        <taxon>Paraneoptera</taxon>
        <taxon>Hemiptera</taxon>
        <taxon>Sternorrhyncha</taxon>
        <taxon>Psylloidea</taxon>
        <taxon>Psyllidae</taxon>
        <taxon>Psyllinae</taxon>
        <taxon>Cacopsylla</taxon>
    </lineage>
</organism>
<name>A0A8D9AM39_9HEMI</name>
<accession>A0A8D9AM39</accession>
<evidence type="ECO:0000313" key="1">
    <source>
        <dbReference type="EMBL" id="CAG6768515.1"/>
    </source>
</evidence>
<reference evidence="1" key="1">
    <citation type="submission" date="2021-05" db="EMBL/GenBank/DDBJ databases">
        <authorList>
            <person name="Alioto T."/>
            <person name="Alioto T."/>
            <person name="Gomez Garrido J."/>
        </authorList>
    </citation>
    <scope>NUCLEOTIDE SEQUENCE</scope>
</reference>